<dbReference type="EMBL" id="JAEHFY010000001">
    <property type="protein sequence ID" value="MBK0381445.1"/>
    <property type="molecule type" value="Genomic_DNA"/>
</dbReference>
<keyword evidence="1" id="KW-0472">Membrane</keyword>
<comment type="caution">
    <text evidence="2">The sequence shown here is derived from an EMBL/GenBank/DDBJ whole genome shotgun (WGS) entry which is preliminary data.</text>
</comment>
<evidence type="ECO:0000313" key="2">
    <source>
        <dbReference type="EMBL" id="MBK0381445.1"/>
    </source>
</evidence>
<dbReference type="RefSeq" id="WP_200583850.1">
    <property type="nucleotide sequence ID" value="NZ_JAEHFY010000001.1"/>
</dbReference>
<name>A0ABS1BF48_9SPHI</name>
<keyword evidence="3" id="KW-1185">Reference proteome</keyword>
<keyword evidence="1" id="KW-1133">Transmembrane helix</keyword>
<sequence length="178" mass="19471">MNFKPLIFAFIFCFSSVVTLAQENKILLSFAKGKTDIIKKGDNVRLAYPVSKLQLRNIRSNQQVIGFRGKVDSITTDKVYLRIDKRTAKQIILNFDDIMAIKKVNKSSELLTFIGTFAVIGTGAALAANVADISPAITAFSAAFSVFPAAIITANVFYPTKPSRKIGKGYSAKIITIN</sequence>
<keyword evidence="1" id="KW-0812">Transmembrane</keyword>
<feature type="transmembrane region" description="Helical" evidence="1">
    <location>
        <begin position="137"/>
        <end position="158"/>
    </location>
</feature>
<feature type="transmembrane region" description="Helical" evidence="1">
    <location>
        <begin position="110"/>
        <end position="131"/>
    </location>
</feature>
<evidence type="ECO:0000256" key="1">
    <source>
        <dbReference type="SAM" id="Phobius"/>
    </source>
</evidence>
<accession>A0ABS1BF48</accession>
<evidence type="ECO:0000313" key="3">
    <source>
        <dbReference type="Proteomes" id="UP000660024"/>
    </source>
</evidence>
<organism evidence="2 3">
    <name type="scientific">Pedobacter segetis</name>
    <dbReference type="NCBI Taxonomy" id="2793069"/>
    <lineage>
        <taxon>Bacteria</taxon>
        <taxon>Pseudomonadati</taxon>
        <taxon>Bacteroidota</taxon>
        <taxon>Sphingobacteriia</taxon>
        <taxon>Sphingobacteriales</taxon>
        <taxon>Sphingobacteriaceae</taxon>
        <taxon>Pedobacter</taxon>
    </lineage>
</organism>
<gene>
    <name evidence="2" type="ORF">I5M32_00610</name>
</gene>
<feature type="transmembrane region" description="Helical" evidence="1">
    <location>
        <begin position="6"/>
        <end position="22"/>
    </location>
</feature>
<proteinExistence type="predicted"/>
<reference evidence="2 3" key="1">
    <citation type="submission" date="2020-12" db="EMBL/GenBank/DDBJ databases">
        <title>Bacterial novel species Pedobacter sp. SD-b isolated from soil.</title>
        <authorList>
            <person name="Jung H.-Y."/>
        </authorList>
    </citation>
    <scope>NUCLEOTIDE SEQUENCE [LARGE SCALE GENOMIC DNA]</scope>
    <source>
        <strain evidence="2 3">SD-b</strain>
    </source>
</reference>
<dbReference type="Proteomes" id="UP000660024">
    <property type="component" value="Unassembled WGS sequence"/>
</dbReference>
<protein>
    <submittedName>
        <fullName evidence="2">Uncharacterized protein</fullName>
    </submittedName>
</protein>